<reference evidence="1" key="1">
    <citation type="submission" date="2025-08" db="UniProtKB">
        <authorList>
            <consortium name="Ensembl"/>
        </authorList>
    </citation>
    <scope>IDENTIFICATION</scope>
</reference>
<keyword evidence="2" id="KW-1185">Reference proteome</keyword>
<sequence>MESCNLYLKSKAWTKRELGSSCKNSGGTMFPHVPCLCRVYSVYLSGVGDVCALGSTGVSVEDVANMQHTGKKLLLDPRWRQISPWIKKLLPTY</sequence>
<dbReference type="Ensembl" id="ENSLLET00000029796.1">
    <property type="protein sequence ID" value="ENSLLEP00000028681.1"/>
    <property type="gene ID" value="ENSLLEG00000018208.1"/>
</dbReference>
<reference evidence="1" key="2">
    <citation type="submission" date="2025-09" db="UniProtKB">
        <authorList>
            <consortium name="Ensembl"/>
        </authorList>
    </citation>
    <scope>IDENTIFICATION</scope>
</reference>
<organism evidence="1 2">
    <name type="scientific">Leptobrachium leishanense</name>
    <name type="common">Leishan spiny toad</name>
    <dbReference type="NCBI Taxonomy" id="445787"/>
    <lineage>
        <taxon>Eukaryota</taxon>
        <taxon>Metazoa</taxon>
        <taxon>Chordata</taxon>
        <taxon>Craniata</taxon>
        <taxon>Vertebrata</taxon>
        <taxon>Euteleostomi</taxon>
        <taxon>Amphibia</taxon>
        <taxon>Batrachia</taxon>
        <taxon>Anura</taxon>
        <taxon>Pelobatoidea</taxon>
        <taxon>Megophryidae</taxon>
        <taxon>Leptobrachium</taxon>
    </lineage>
</organism>
<evidence type="ECO:0000313" key="2">
    <source>
        <dbReference type="Proteomes" id="UP000694569"/>
    </source>
</evidence>
<dbReference type="Proteomes" id="UP000694569">
    <property type="component" value="Unplaced"/>
</dbReference>
<accession>A0A8C5WCU1</accession>
<evidence type="ECO:0000313" key="1">
    <source>
        <dbReference type="Ensembl" id="ENSLLEP00000028681.1"/>
    </source>
</evidence>
<proteinExistence type="predicted"/>
<dbReference type="AlphaFoldDB" id="A0A8C5WCU1"/>
<protein>
    <submittedName>
        <fullName evidence="1">Uncharacterized protein</fullName>
    </submittedName>
</protein>
<name>A0A8C5WCU1_9ANUR</name>